<evidence type="ECO:0000313" key="4">
    <source>
        <dbReference type="EMBL" id="TSD62230.1"/>
    </source>
</evidence>
<evidence type="ECO:0000259" key="2">
    <source>
        <dbReference type="Pfam" id="PF03551"/>
    </source>
</evidence>
<keyword evidence="5" id="KW-1185">Reference proteome</keyword>
<evidence type="ECO:0000256" key="1">
    <source>
        <dbReference type="SAM" id="Coils"/>
    </source>
</evidence>
<dbReference type="InterPro" id="IPR018309">
    <property type="entry name" value="Tscrpt_reg_PadR_C"/>
</dbReference>
<keyword evidence="1" id="KW-0175">Coiled coil</keyword>
<protein>
    <submittedName>
        <fullName evidence="4">PadR family transcriptional regulator</fullName>
    </submittedName>
</protein>
<organism evidence="4 5">
    <name type="scientific">Aeromicrobium piscarium</name>
    <dbReference type="NCBI Taxonomy" id="2590901"/>
    <lineage>
        <taxon>Bacteria</taxon>
        <taxon>Bacillati</taxon>
        <taxon>Actinomycetota</taxon>
        <taxon>Actinomycetes</taxon>
        <taxon>Propionibacteriales</taxon>
        <taxon>Nocardioidaceae</taxon>
        <taxon>Aeromicrobium</taxon>
    </lineage>
</organism>
<dbReference type="EMBL" id="VLNT01000010">
    <property type="protein sequence ID" value="TSD62230.1"/>
    <property type="molecule type" value="Genomic_DNA"/>
</dbReference>
<dbReference type="SUPFAM" id="SSF46785">
    <property type="entry name" value="Winged helix' DNA-binding domain"/>
    <property type="match status" value="1"/>
</dbReference>
<accession>A0A554S796</accession>
<name>A0A554S796_9ACTN</name>
<comment type="caution">
    <text evidence="4">The sequence shown here is derived from an EMBL/GenBank/DDBJ whole genome shotgun (WGS) entry which is preliminary data.</text>
</comment>
<evidence type="ECO:0000313" key="5">
    <source>
        <dbReference type="Proteomes" id="UP000316988"/>
    </source>
</evidence>
<feature type="domain" description="Transcription regulator PadR N-terminal" evidence="2">
    <location>
        <begin position="7"/>
        <end position="80"/>
    </location>
</feature>
<dbReference type="Proteomes" id="UP000316988">
    <property type="component" value="Unassembled WGS sequence"/>
</dbReference>
<feature type="domain" description="Transcription regulator PadR C-terminal" evidence="3">
    <location>
        <begin position="92"/>
        <end position="174"/>
    </location>
</feature>
<proteinExistence type="predicted"/>
<dbReference type="AlphaFoldDB" id="A0A554S796"/>
<reference evidence="4 5" key="1">
    <citation type="submission" date="2019-07" db="EMBL/GenBank/DDBJ databases">
        <authorList>
            <person name="Zhao L.H."/>
        </authorList>
    </citation>
    <scope>NUCLEOTIDE SEQUENCE [LARGE SCALE GENOMIC DNA]</scope>
    <source>
        <strain evidence="4 5">Co35</strain>
    </source>
</reference>
<dbReference type="PANTHER" id="PTHR43252">
    <property type="entry name" value="TRANSCRIPTIONAL REGULATOR YQJI"/>
    <property type="match status" value="1"/>
</dbReference>
<dbReference type="InterPro" id="IPR036388">
    <property type="entry name" value="WH-like_DNA-bd_sf"/>
</dbReference>
<evidence type="ECO:0000259" key="3">
    <source>
        <dbReference type="Pfam" id="PF10400"/>
    </source>
</evidence>
<gene>
    <name evidence="4" type="ORF">FNM00_12830</name>
</gene>
<dbReference type="InterPro" id="IPR005149">
    <property type="entry name" value="Tscrpt_reg_PadR_N"/>
</dbReference>
<dbReference type="Gene3D" id="1.10.10.10">
    <property type="entry name" value="Winged helix-like DNA-binding domain superfamily/Winged helix DNA-binding domain"/>
    <property type="match status" value="1"/>
</dbReference>
<dbReference type="Pfam" id="PF10400">
    <property type="entry name" value="Vir_act_alpha_C"/>
    <property type="match status" value="1"/>
</dbReference>
<sequence>MALEHAILVSLREQSATGYDLARRFDASIGYFWRASHQQIYRTLTRMAADGWVEGATEHRDGATDRTTYAITTAGRAELERFSATPSPREPLRSDFAVKLRGLLDTEAAIADAQARRADHQARLDTYEASAKRYYPDPSALSEDDRGPYLALRGGILLEQAGIAWCDEILGQLDRSER</sequence>
<dbReference type="PANTHER" id="PTHR43252:SF4">
    <property type="entry name" value="TRANSCRIPTIONAL REGULATORY PROTEIN"/>
    <property type="match status" value="1"/>
</dbReference>
<feature type="coiled-coil region" evidence="1">
    <location>
        <begin position="103"/>
        <end position="130"/>
    </location>
</feature>
<dbReference type="OrthoDB" id="3186544at2"/>
<dbReference type="Pfam" id="PF03551">
    <property type="entry name" value="PadR"/>
    <property type="match status" value="1"/>
</dbReference>
<dbReference type="InterPro" id="IPR036390">
    <property type="entry name" value="WH_DNA-bd_sf"/>
</dbReference>
<dbReference type="Gene3D" id="6.10.140.190">
    <property type="match status" value="1"/>
</dbReference>
<dbReference type="RefSeq" id="WP_143913945.1">
    <property type="nucleotide sequence ID" value="NZ_VLNT01000010.1"/>
</dbReference>